<organism evidence="3 5">
    <name type="scientific">Acorus calamus</name>
    <name type="common">Sweet flag</name>
    <dbReference type="NCBI Taxonomy" id="4465"/>
    <lineage>
        <taxon>Eukaryota</taxon>
        <taxon>Viridiplantae</taxon>
        <taxon>Streptophyta</taxon>
        <taxon>Embryophyta</taxon>
        <taxon>Tracheophyta</taxon>
        <taxon>Spermatophyta</taxon>
        <taxon>Magnoliopsida</taxon>
        <taxon>Liliopsida</taxon>
        <taxon>Acoraceae</taxon>
        <taxon>Acorus</taxon>
    </lineage>
</organism>
<sequence>MDALRKQLDVLMGANRNGDVTEVNRKYYDRDVCRMFLVGLCPHELFQLTKMDLGPCPKVHSLQLRKEYEEAKAKGMHNFDRELQDVIERLIVECERKIQRALKRLEEDDAKAAIAISVSKVTQSPEVLELSKQIKEKLKEVDVLDLEGKSDSKIRAMEILEELRAKRADKQSILLLDAFNKDRASLPQPLQNPPQLAPLPVLAPPDPRTQEMINEKLKKAEELGEQGLIDEAQKAVEEAEALRKLGSRQEPVLDSSKYTAADVRITDQKLRVCDICGAFLSVYDSDRRLADHFGGKLHLGYMQIREKLAELEEERAKIRRSEDDRKLRELSRDRDRASSRDRDRDRGDRGNSRDRGRDYDRRSRDRDHHYDRERGYDRERESDRSRGYDSRSRRRSRSRSRDNSRDYDRRRRDRY</sequence>
<proteinExistence type="inferred from homology"/>
<evidence type="ECO:0000256" key="1">
    <source>
        <dbReference type="ARBA" id="ARBA00005655"/>
    </source>
</evidence>
<dbReference type="PANTHER" id="PTHR12375">
    <property type="entry name" value="RNA-BINDING PROTEIN LUC7-RELATED"/>
    <property type="match status" value="1"/>
</dbReference>
<dbReference type="Pfam" id="PF03194">
    <property type="entry name" value="LUC7"/>
    <property type="match status" value="2"/>
</dbReference>
<keyword evidence="5" id="KW-1185">Reference proteome</keyword>
<dbReference type="GO" id="GO:0006376">
    <property type="term" value="P:mRNA splice site recognition"/>
    <property type="evidence" value="ECO:0007669"/>
    <property type="project" value="InterPro"/>
</dbReference>
<dbReference type="AlphaFoldDB" id="A0AAV9CQB9"/>
<comment type="similarity">
    <text evidence="1">Belongs to the Luc7 family.</text>
</comment>
<comment type="caution">
    <text evidence="3">The sequence shown here is derived from an EMBL/GenBank/DDBJ whole genome shotgun (WGS) entry which is preliminary data.</text>
</comment>
<dbReference type="EMBL" id="JAUJYO010000006">
    <property type="protein sequence ID" value="KAK1313947.1"/>
    <property type="molecule type" value="Genomic_DNA"/>
</dbReference>
<reference evidence="3" key="1">
    <citation type="journal article" date="2023" name="Nat. Commun.">
        <title>Diploid and tetraploid genomes of Acorus and the evolution of monocots.</title>
        <authorList>
            <person name="Ma L."/>
            <person name="Liu K.W."/>
            <person name="Li Z."/>
            <person name="Hsiao Y.Y."/>
            <person name="Qi Y."/>
            <person name="Fu T."/>
            <person name="Tang G.D."/>
            <person name="Zhang D."/>
            <person name="Sun W.H."/>
            <person name="Liu D.K."/>
            <person name="Li Y."/>
            <person name="Chen G.Z."/>
            <person name="Liu X.D."/>
            <person name="Liao X.Y."/>
            <person name="Jiang Y.T."/>
            <person name="Yu X."/>
            <person name="Hao Y."/>
            <person name="Huang J."/>
            <person name="Zhao X.W."/>
            <person name="Ke S."/>
            <person name="Chen Y.Y."/>
            <person name="Wu W.L."/>
            <person name="Hsu J.L."/>
            <person name="Lin Y.F."/>
            <person name="Huang M.D."/>
            <person name="Li C.Y."/>
            <person name="Huang L."/>
            <person name="Wang Z.W."/>
            <person name="Zhao X."/>
            <person name="Zhong W.Y."/>
            <person name="Peng D.H."/>
            <person name="Ahmad S."/>
            <person name="Lan S."/>
            <person name="Zhang J.S."/>
            <person name="Tsai W.C."/>
            <person name="Van de Peer Y."/>
            <person name="Liu Z.J."/>
        </authorList>
    </citation>
    <scope>NUCLEOTIDE SEQUENCE</scope>
    <source>
        <strain evidence="3">CP</strain>
    </source>
</reference>
<dbReference type="Proteomes" id="UP001180020">
    <property type="component" value="Unassembled WGS sequence"/>
</dbReference>
<dbReference type="EMBL" id="JAUJYO010000018">
    <property type="protein sequence ID" value="KAK1290716.1"/>
    <property type="molecule type" value="Genomic_DNA"/>
</dbReference>
<evidence type="ECO:0000313" key="3">
    <source>
        <dbReference type="EMBL" id="KAK1290716.1"/>
    </source>
</evidence>
<evidence type="ECO:0008006" key="6">
    <source>
        <dbReference type="Google" id="ProtNLM"/>
    </source>
</evidence>
<feature type="compositionally biased region" description="Basic and acidic residues" evidence="2">
    <location>
        <begin position="399"/>
        <end position="415"/>
    </location>
</feature>
<dbReference type="InterPro" id="IPR004882">
    <property type="entry name" value="Luc7-rel"/>
</dbReference>
<feature type="compositionally biased region" description="Basic and acidic residues" evidence="2">
    <location>
        <begin position="322"/>
        <end position="391"/>
    </location>
</feature>
<dbReference type="GO" id="GO:0005685">
    <property type="term" value="C:U1 snRNP"/>
    <property type="evidence" value="ECO:0007669"/>
    <property type="project" value="InterPro"/>
</dbReference>
<feature type="region of interest" description="Disordered" evidence="2">
    <location>
        <begin position="322"/>
        <end position="415"/>
    </location>
</feature>
<evidence type="ECO:0000256" key="2">
    <source>
        <dbReference type="SAM" id="MobiDB-lite"/>
    </source>
</evidence>
<accession>A0AAV9CQB9</accession>
<name>A0AAV9CQB9_ACOCL</name>
<protein>
    <recommendedName>
        <fullName evidence="6">RNA-binding protein Luc7-like 2</fullName>
    </recommendedName>
</protein>
<reference evidence="3" key="2">
    <citation type="submission" date="2023-06" db="EMBL/GenBank/DDBJ databases">
        <authorList>
            <person name="Ma L."/>
            <person name="Liu K.-W."/>
            <person name="Li Z."/>
            <person name="Hsiao Y.-Y."/>
            <person name="Qi Y."/>
            <person name="Fu T."/>
            <person name="Tang G."/>
            <person name="Zhang D."/>
            <person name="Sun W.-H."/>
            <person name="Liu D.-K."/>
            <person name="Li Y."/>
            <person name="Chen G.-Z."/>
            <person name="Liu X.-D."/>
            <person name="Liao X.-Y."/>
            <person name="Jiang Y.-T."/>
            <person name="Yu X."/>
            <person name="Hao Y."/>
            <person name="Huang J."/>
            <person name="Zhao X.-W."/>
            <person name="Ke S."/>
            <person name="Chen Y.-Y."/>
            <person name="Wu W.-L."/>
            <person name="Hsu J.-L."/>
            <person name="Lin Y.-F."/>
            <person name="Huang M.-D."/>
            <person name="Li C.-Y."/>
            <person name="Huang L."/>
            <person name="Wang Z.-W."/>
            <person name="Zhao X."/>
            <person name="Zhong W.-Y."/>
            <person name="Peng D.-H."/>
            <person name="Ahmad S."/>
            <person name="Lan S."/>
            <person name="Zhang J.-S."/>
            <person name="Tsai W.-C."/>
            <person name="Van De Peer Y."/>
            <person name="Liu Z.-J."/>
        </authorList>
    </citation>
    <scope>NUCLEOTIDE SEQUENCE</scope>
    <source>
        <strain evidence="3">CP</strain>
        <tissue evidence="3">Leaves</tissue>
    </source>
</reference>
<gene>
    <name evidence="4" type="ORF">QJS10_CPA06g01456</name>
    <name evidence="3" type="ORF">QJS10_CPB18g00379</name>
</gene>
<evidence type="ECO:0000313" key="5">
    <source>
        <dbReference type="Proteomes" id="UP001180020"/>
    </source>
</evidence>
<evidence type="ECO:0000313" key="4">
    <source>
        <dbReference type="EMBL" id="KAK1313947.1"/>
    </source>
</evidence>
<dbReference type="GO" id="GO:0003729">
    <property type="term" value="F:mRNA binding"/>
    <property type="evidence" value="ECO:0007669"/>
    <property type="project" value="InterPro"/>
</dbReference>